<organism evidence="3 4">
    <name type="scientific">Kribbella jejuensis</name>
    <dbReference type="NCBI Taxonomy" id="236068"/>
    <lineage>
        <taxon>Bacteria</taxon>
        <taxon>Bacillati</taxon>
        <taxon>Actinomycetota</taxon>
        <taxon>Actinomycetes</taxon>
        <taxon>Propionibacteriales</taxon>
        <taxon>Kribbellaceae</taxon>
        <taxon>Kribbella</taxon>
    </lineage>
</organism>
<sequence length="407" mass="43562">MKQDARKRRPRRIRKRWIALALCLLMVVPAVSYVRALLYPGNASFSVRTVEWFRDHGGGVIIDTIETWKYSHQQPPATGTPPDTTTSDAAGSAAAGRDGAGSGRAGNGASQRGTTRSGTTGAGAAGDPASAGLPVVVLLPGVPPLRGEGTWAVARRSAAGVPLIWTTWLRADPAHLPVSAAAALLPRGTYHLHLMPGTREPIVGMKSKNGYSVPQADRPDLVATFNAGFKMKDSHGGWWTPESAAVPLVDGRASVVILRDGSARVGTWNRTLRMTNDVVAVRQNLDPLIVDGRIADNLTTNANGRWGTVRSQFQYTWRSGLGTDAHGNLIYVAGNKLTLATLAAAMHQAGIVQGMELDIHAAMTCFEIEKPGPNGAVTGKRLLNSMDSPTNRYLIDDQRDFFYVTTK</sequence>
<feature type="domain" description="Phosphodiester glycosidase" evidence="2">
    <location>
        <begin position="254"/>
        <end position="358"/>
    </location>
</feature>
<feature type="compositionally biased region" description="Low complexity" evidence="1">
    <location>
        <begin position="107"/>
        <end position="119"/>
    </location>
</feature>
<dbReference type="InterPro" id="IPR018711">
    <property type="entry name" value="NAGPA"/>
</dbReference>
<feature type="region of interest" description="Disordered" evidence="1">
    <location>
        <begin position="72"/>
        <end position="126"/>
    </location>
</feature>
<evidence type="ECO:0000256" key="1">
    <source>
        <dbReference type="SAM" id="MobiDB-lite"/>
    </source>
</evidence>
<gene>
    <name evidence="3" type="ORF">FB475_5076</name>
</gene>
<name>A0A542E9Y5_9ACTN</name>
<reference evidence="3 4" key="1">
    <citation type="submission" date="2019-06" db="EMBL/GenBank/DDBJ databases">
        <title>Sequencing the genomes of 1000 actinobacteria strains.</title>
        <authorList>
            <person name="Klenk H.-P."/>
        </authorList>
    </citation>
    <scope>NUCLEOTIDE SEQUENCE [LARGE SCALE GENOMIC DNA]</scope>
    <source>
        <strain evidence="3 4">DSM 17305</strain>
    </source>
</reference>
<feature type="compositionally biased region" description="Low complexity" evidence="1">
    <location>
        <begin position="75"/>
        <end position="97"/>
    </location>
</feature>
<dbReference type="AlphaFoldDB" id="A0A542E9Y5"/>
<dbReference type="Pfam" id="PF09992">
    <property type="entry name" value="NAGPA"/>
    <property type="match status" value="1"/>
</dbReference>
<evidence type="ECO:0000259" key="2">
    <source>
        <dbReference type="Pfam" id="PF09992"/>
    </source>
</evidence>
<comment type="caution">
    <text evidence="3">The sequence shown here is derived from an EMBL/GenBank/DDBJ whole genome shotgun (WGS) entry which is preliminary data.</text>
</comment>
<evidence type="ECO:0000313" key="4">
    <source>
        <dbReference type="Proteomes" id="UP000316298"/>
    </source>
</evidence>
<evidence type="ECO:0000313" key="3">
    <source>
        <dbReference type="EMBL" id="TQJ12147.1"/>
    </source>
</evidence>
<proteinExistence type="predicted"/>
<accession>A0A542E9Y5</accession>
<dbReference type="EMBL" id="VFMM01000002">
    <property type="protein sequence ID" value="TQJ12147.1"/>
    <property type="molecule type" value="Genomic_DNA"/>
</dbReference>
<dbReference type="Proteomes" id="UP000316298">
    <property type="component" value="Unassembled WGS sequence"/>
</dbReference>
<keyword evidence="4" id="KW-1185">Reference proteome</keyword>
<protein>
    <submittedName>
        <fullName evidence="3">Uncharacterized protein DUF2233</fullName>
    </submittedName>
</protein>